<protein>
    <submittedName>
        <fullName evidence="2">Nuclear transport factor 2 family protein</fullName>
    </submittedName>
</protein>
<evidence type="ECO:0000313" key="3">
    <source>
        <dbReference type="Proteomes" id="UP000298471"/>
    </source>
</evidence>
<reference evidence="2 3" key="1">
    <citation type="submission" date="2019-04" db="EMBL/GenBank/DDBJ databases">
        <authorList>
            <person name="Feng G."/>
            <person name="Zhang J."/>
            <person name="Zhu H."/>
        </authorList>
    </citation>
    <scope>NUCLEOTIDE SEQUENCE [LARGE SCALE GENOMIC DNA]</scope>
    <source>
        <strain evidence="2 3">9PBR-1</strain>
    </source>
</reference>
<comment type="caution">
    <text evidence="2">The sequence shown here is derived from an EMBL/GenBank/DDBJ whole genome shotgun (WGS) entry which is preliminary data.</text>
</comment>
<organism evidence="2 3">
    <name type="scientific">Hymenobacter metallicola</name>
    <dbReference type="NCBI Taxonomy" id="2563114"/>
    <lineage>
        <taxon>Bacteria</taxon>
        <taxon>Pseudomonadati</taxon>
        <taxon>Bacteroidota</taxon>
        <taxon>Cytophagia</taxon>
        <taxon>Cytophagales</taxon>
        <taxon>Hymenobacteraceae</taxon>
        <taxon>Hymenobacter</taxon>
    </lineage>
</organism>
<dbReference type="InterPro" id="IPR032710">
    <property type="entry name" value="NTF2-like_dom_sf"/>
</dbReference>
<name>A0A4Z0QCE3_9BACT</name>
<accession>A0A4Z0QCE3</accession>
<dbReference type="Proteomes" id="UP000298471">
    <property type="component" value="Unassembled WGS sequence"/>
</dbReference>
<feature type="domain" description="SnoaL-like" evidence="1">
    <location>
        <begin position="36"/>
        <end position="137"/>
    </location>
</feature>
<dbReference type="AlphaFoldDB" id="A0A4Z0QCE3"/>
<dbReference type="OrthoDB" id="3475938at2"/>
<sequence>MFYLGVLLQVFSTRSMPEQLNTVTTFLNLSEALEIDPAAYADVLHAEVEQIEYPNLMNRTLQRRSFDDIIEHIRAGRELMVNPRFEMQKAQVCADNSIIVEGYWHATLATDIGSMVRGQKLSAQFCVLFELRDNKIIQQRTYACYDHV</sequence>
<proteinExistence type="predicted"/>
<dbReference type="EMBL" id="SRMB01000002">
    <property type="protein sequence ID" value="TGE27727.1"/>
    <property type="molecule type" value="Genomic_DNA"/>
</dbReference>
<evidence type="ECO:0000259" key="1">
    <source>
        <dbReference type="Pfam" id="PF12680"/>
    </source>
</evidence>
<dbReference type="Pfam" id="PF12680">
    <property type="entry name" value="SnoaL_2"/>
    <property type="match status" value="1"/>
</dbReference>
<gene>
    <name evidence="2" type="ORF">E5K02_15285</name>
</gene>
<dbReference type="SUPFAM" id="SSF54427">
    <property type="entry name" value="NTF2-like"/>
    <property type="match status" value="1"/>
</dbReference>
<dbReference type="InterPro" id="IPR037401">
    <property type="entry name" value="SnoaL-like"/>
</dbReference>
<evidence type="ECO:0000313" key="2">
    <source>
        <dbReference type="EMBL" id="TGE27727.1"/>
    </source>
</evidence>
<dbReference type="Gene3D" id="3.10.450.50">
    <property type="match status" value="1"/>
</dbReference>
<keyword evidence="3" id="KW-1185">Reference proteome</keyword>